<sequence>MPAIKNEKFRIGASHTIGTCVLPGEIITKVHQEVNRRITLNISACNEIVKAVKARKIDMGFIELKIEDNALNCTPWMDDELVFCSKKQLPAALAKEELKQYRLLCAKVESIDRDVLDVVLLKQDVYRDDFNAIQELDNPTAIIQSIKFSNPHASVTPIGVVSKRAIEYELKYNHFYVTSINHAKILKKFYIVYRNDSAYANEISRICKKVHSH</sequence>
<proteinExistence type="inferred from homology"/>
<dbReference type="Gene3D" id="3.40.190.290">
    <property type="match status" value="1"/>
</dbReference>
<dbReference type="PANTHER" id="PTHR30126:SF40">
    <property type="entry name" value="HTH-TYPE TRANSCRIPTIONAL REGULATOR GLTR"/>
    <property type="match status" value="1"/>
</dbReference>
<protein>
    <submittedName>
        <fullName evidence="6">Transcriptional regulator, LysR family</fullName>
    </submittedName>
</protein>
<keyword evidence="4" id="KW-0804">Transcription</keyword>
<dbReference type="PANTHER" id="PTHR30126">
    <property type="entry name" value="HTH-TYPE TRANSCRIPTIONAL REGULATOR"/>
    <property type="match status" value="1"/>
</dbReference>
<dbReference type="Pfam" id="PF03466">
    <property type="entry name" value="LysR_substrate"/>
    <property type="match status" value="1"/>
</dbReference>
<accession>A0A6S6SD85</accession>
<name>A0A6S6SD85_9BACT</name>
<comment type="similarity">
    <text evidence="1">Belongs to the LysR transcriptional regulatory family.</text>
</comment>
<dbReference type="GO" id="GO:0000976">
    <property type="term" value="F:transcription cis-regulatory region binding"/>
    <property type="evidence" value="ECO:0007669"/>
    <property type="project" value="TreeGrafter"/>
</dbReference>
<evidence type="ECO:0000259" key="5">
    <source>
        <dbReference type="Pfam" id="PF03466"/>
    </source>
</evidence>
<evidence type="ECO:0000256" key="4">
    <source>
        <dbReference type="ARBA" id="ARBA00023163"/>
    </source>
</evidence>
<dbReference type="GO" id="GO:0006355">
    <property type="term" value="P:regulation of DNA-templated transcription"/>
    <property type="evidence" value="ECO:0007669"/>
    <property type="project" value="TreeGrafter"/>
</dbReference>
<dbReference type="InterPro" id="IPR005119">
    <property type="entry name" value="LysR_subst-bd"/>
</dbReference>
<gene>
    <name evidence="6" type="ORF">HELGO_WM14447</name>
</gene>
<evidence type="ECO:0000256" key="3">
    <source>
        <dbReference type="ARBA" id="ARBA00023125"/>
    </source>
</evidence>
<evidence type="ECO:0000256" key="1">
    <source>
        <dbReference type="ARBA" id="ARBA00009437"/>
    </source>
</evidence>
<keyword evidence="2" id="KW-0805">Transcription regulation</keyword>
<dbReference type="EMBL" id="CACVAR010000149">
    <property type="protein sequence ID" value="CAA6806283.1"/>
    <property type="molecule type" value="Genomic_DNA"/>
</dbReference>
<dbReference type="AlphaFoldDB" id="A0A6S6SD85"/>
<feature type="domain" description="LysR substrate-binding" evidence="5">
    <location>
        <begin position="7"/>
        <end position="146"/>
    </location>
</feature>
<dbReference type="SUPFAM" id="SSF53850">
    <property type="entry name" value="Periplasmic binding protein-like II"/>
    <property type="match status" value="1"/>
</dbReference>
<organism evidence="6">
    <name type="scientific">uncultured Sulfurovum sp</name>
    <dbReference type="NCBI Taxonomy" id="269237"/>
    <lineage>
        <taxon>Bacteria</taxon>
        <taxon>Pseudomonadati</taxon>
        <taxon>Campylobacterota</taxon>
        <taxon>Epsilonproteobacteria</taxon>
        <taxon>Campylobacterales</taxon>
        <taxon>Sulfurovaceae</taxon>
        <taxon>Sulfurovum</taxon>
        <taxon>environmental samples</taxon>
    </lineage>
</organism>
<keyword evidence="3" id="KW-0238">DNA-binding</keyword>
<evidence type="ECO:0000256" key="2">
    <source>
        <dbReference type="ARBA" id="ARBA00023015"/>
    </source>
</evidence>
<evidence type="ECO:0000313" key="6">
    <source>
        <dbReference type="EMBL" id="CAA6806283.1"/>
    </source>
</evidence>
<reference evidence="6" key="1">
    <citation type="submission" date="2020-01" db="EMBL/GenBank/DDBJ databases">
        <authorList>
            <person name="Meier V. D."/>
            <person name="Meier V D."/>
        </authorList>
    </citation>
    <scope>NUCLEOTIDE SEQUENCE</scope>
    <source>
        <strain evidence="6">HLG_WM_MAG_03</strain>
    </source>
</reference>